<feature type="domain" description="Peptidase C14 caspase" evidence="1">
    <location>
        <begin position="2"/>
        <end position="178"/>
    </location>
</feature>
<reference evidence="2 3" key="1">
    <citation type="submission" date="2014-07" db="EMBL/GenBank/DDBJ databases">
        <title>Methanogenic archaea and the global carbon cycle.</title>
        <authorList>
            <person name="Henriksen J.R."/>
            <person name="Luke J."/>
            <person name="Reinhart S."/>
            <person name="Benedict M.N."/>
            <person name="Youngblut N.D."/>
            <person name="Metcalf M.E."/>
            <person name="Whitaker R.J."/>
            <person name="Metcalf W.W."/>
        </authorList>
    </citation>
    <scope>NUCLEOTIDE SEQUENCE [LARGE SCALE GENOMIC DNA]</scope>
    <source>
        <strain evidence="2 3">SarPi</strain>
    </source>
</reference>
<dbReference type="Gene3D" id="3.40.50.1460">
    <property type="match status" value="1"/>
</dbReference>
<dbReference type="PANTHER" id="PTHR22576">
    <property type="entry name" value="MUCOSA ASSOCIATED LYMPHOID TISSUE LYMPHOMA TRANSLOCATION PROTEIN 1/PARACASPASE"/>
    <property type="match status" value="1"/>
</dbReference>
<dbReference type="PANTHER" id="PTHR22576:SF37">
    <property type="entry name" value="MUCOSA-ASSOCIATED LYMPHOID TISSUE LYMPHOMA TRANSLOCATION PROTEIN 1"/>
    <property type="match status" value="1"/>
</dbReference>
<accession>A0A0E3R8Y5</accession>
<dbReference type="AlphaFoldDB" id="A0A0E3R8Y5"/>
<sequence>MKKALVVGINNYPAAPLRGCINDASAIATLLETHGDGSPNFDVRVETDIPTKAKLKEHIDNLFSGDCDTALFFFSGHGFLNEIGGYIVTPDYKKYDEGVSMDEILSIANSSKIKDKIIILDCCHSGAMGSPNLTGNSSLLQEGISILTASRDNESSIEINGHGVFTNLLIDALQGGAADLRGHISPGGIYAFIDQALGAWDQRPVFKTNVTRFTSIRTINPQVPIDSLRKLVDFFPSPQDEFKLNPSYEDTNSKEVKHSIIEPYAIEENVKVFKILQKLQSVGLVVPVNADYMYFAAMESKSCKLTSLGYHYWQLAKDKRI</sequence>
<dbReference type="RefSeq" id="WP_048043335.1">
    <property type="nucleotide sequence ID" value="NZ_CP009511.1"/>
</dbReference>
<dbReference type="EMBL" id="CP009511">
    <property type="protein sequence ID" value="AKB61759.1"/>
    <property type="molecule type" value="Genomic_DNA"/>
</dbReference>
<dbReference type="GO" id="GO:0004197">
    <property type="term" value="F:cysteine-type endopeptidase activity"/>
    <property type="evidence" value="ECO:0007669"/>
    <property type="project" value="InterPro"/>
</dbReference>
<dbReference type="GO" id="GO:0006508">
    <property type="term" value="P:proteolysis"/>
    <property type="evidence" value="ECO:0007669"/>
    <property type="project" value="InterPro"/>
</dbReference>
<dbReference type="HOGENOM" id="CLU_851683_0_0_2"/>
<organism evidence="2 3">
    <name type="scientific">Methanosarcina mazei SarPi</name>
    <dbReference type="NCBI Taxonomy" id="1434115"/>
    <lineage>
        <taxon>Archaea</taxon>
        <taxon>Methanobacteriati</taxon>
        <taxon>Methanobacteriota</taxon>
        <taxon>Stenosarchaea group</taxon>
        <taxon>Methanomicrobia</taxon>
        <taxon>Methanosarcinales</taxon>
        <taxon>Methanosarcinaceae</taxon>
        <taxon>Methanosarcina</taxon>
    </lineage>
</organism>
<name>A0A0E3R8Y5_METMZ</name>
<dbReference type="InterPro" id="IPR052039">
    <property type="entry name" value="Caspase-related_regulators"/>
</dbReference>
<dbReference type="InterPro" id="IPR029030">
    <property type="entry name" value="Caspase-like_dom_sf"/>
</dbReference>
<gene>
    <name evidence="2" type="ORF">MSMAP_1774</name>
</gene>
<proteinExistence type="predicted"/>
<dbReference type="Proteomes" id="UP000033116">
    <property type="component" value="Chromosome"/>
</dbReference>
<dbReference type="Pfam" id="PF00656">
    <property type="entry name" value="Peptidase_C14"/>
    <property type="match status" value="1"/>
</dbReference>
<protein>
    <submittedName>
        <fullName evidence="2">WD-40 repeat protein</fullName>
    </submittedName>
</protein>
<evidence type="ECO:0000313" key="2">
    <source>
        <dbReference type="EMBL" id="AKB61759.1"/>
    </source>
</evidence>
<dbReference type="InterPro" id="IPR011600">
    <property type="entry name" value="Pept_C14_caspase"/>
</dbReference>
<dbReference type="SUPFAM" id="SSF52129">
    <property type="entry name" value="Caspase-like"/>
    <property type="match status" value="1"/>
</dbReference>
<dbReference type="PATRIC" id="fig|1434115.4.peg.2269"/>
<evidence type="ECO:0000313" key="3">
    <source>
        <dbReference type="Proteomes" id="UP000033116"/>
    </source>
</evidence>
<dbReference type="GeneID" id="24864995"/>
<evidence type="ECO:0000259" key="1">
    <source>
        <dbReference type="Pfam" id="PF00656"/>
    </source>
</evidence>